<comment type="caution">
    <text evidence="2">The sequence shown here is derived from an EMBL/GenBank/DDBJ whole genome shotgun (WGS) entry which is preliminary data.</text>
</comment>
<keyword evidence="3" id="KW-1185">Reference proteome</keyword>
<evidence type="ECO:0000313" key="2">
    <source>
        <dbReference type="EMBL" id="KAK0039509.1"/>
    </source>
</evidence>
<dbReference type="AlphaFoldDB" id="A0AAD8ANJ1"/>
<dbReference type="InterPro" id="IPR056105">
    <property type="entry name" value="DUF7688"/>
</dbReference>
<accession>A0AAD8ANJ1</accession>
<dbReference type="Proteomes" id="UP001233172">
    <property type="component" value="Unassembled WGS sequence"/>
</dbReference>
<evidence type="ECO:0000259" key="1">
    <source>
        <dbReference type="Pfam" id="PF24737"/>
    </source>
</evidence>
<reference evidence="2" key="2">
    <citation type="submission" date="2023-04" db="EMBL/GenBank/DDBJ databases">
        <authorList>
            <person name="Bu L."/>
            <person name="Lu L."/>
            <person name="Laidemitt M.R."/>
            <person name="Zhang S.M."/>
            <person name="Mutuku M."/>
            <person name="Mkoji G."/>
            <person name="Steinauer M."/>
            <person name="Loker E.S."/>
        </authorList>
    </citation>
    <scope>NUCLEOTIDE SEQUENCE</scope>
    <source>
        <strain evidence="2">KasaAsao</strain>
        <tissue evidence="2">Whole Snail</tissue>
    </source>
</reference>
<dbReference type="Pfam" id="PF24737">
    <property type="entry name" value="DUF7688"/>
    <property type="match status" value="1"/>
</dbReference>
<organism evidence="2 3">
    <name type="scientific">Biomphalaria pfeifferi</name>
    <name type="common">Bloodfluke planorb</name>
    <name type="synonym">Freshwater snail</name>
    <dbReference type="NCBI Taxonomy" id="112525"/>
    <lineage>
        <taxon>Eukaryota</taxon>
        <taxon>Metazoa</taxon>
        <taxon>Spiralia</taxon>
        <taxon>Lophotrochozoa</taxon>
        <taxon>Mollusca</taxon>
        <taxon>Gastropoda</taxon>
        <taxon>Heterobranchia</taxon>
        <taxon>Euthyneura</taxon>
        <taxon>Panpulmonata</taxon>
        <taxon>Hygrophila</taxon>
        <taxon>Lymnaeoidea</taxon>
        <taxon>Planorbidae</taxon>
        <taxon>Biomphalaria</taxon>
    </lineage>
</organism>
<sequence>MTCMAKGRKPSCYRGSACGSRGRQTCSQTVTFALHDGAVDDRVSPGRLTLQQEVMAMSTHAPNRHKPEYTHQIEDGDGEWIWMGPQFEMEVIFRNLTGENFEGKPAERHAQYLAQMRHSNGEAWPGRADPFEPGKTIKLVKLSGEVLKTHVFPSVDGPPSPIG</sequence>
<reference evidence="2" key="1">
    <citation type="journal article" date="2023" name="PLoS Negl. Trop. Dis.">
        <title>A genome sequence for Biomphalaria pfeifferi, the major vector snail for the human-infecting parasite Schistosoma mansoni.</title>
        <authorList>
            <person name="Bu L."/>
            <person name="Lu L."/>
            <person name="Laidemitt M.R."/>
            <person name="Zhang S.M."/>
            <person name="Mutuku M."/>
            <person name="Mkoji G."/>
            <person name="Steinauer M."/>
            <person name="Loker E.S."/>
        </authorList>
    </citation>
    <scope>NUCLEOTIDE SEQUENCE</scope>
    <source>
        <strain evidence="2">KasaAsao</strain>
    </source>
</reference>
<evidence type="ECO:0000313" key="3">
    <source>
        <dbReference type="Proteomes" id="UP001233172"/>
    </source>
</evidence>
<protein>
    <recommendedName>
        <fullName evidence="1">DUF7688 domain-containing protein</fullName>
    </recommendedName>
</protein>
<dbReference type="EMBL" id="JASAOG010000445">
    <property type="protein sequence ID" value="KAK0039509.1"/>
    <property type="molecule type" value="Genomic_DNA"/>
</dbReference>
<feature type="domain" description="DUF7688" evidence="1">
    <location>
        <begin position="71"/>
        <end position="139"/>
    </location>
</feature>
<proteinExistence type="predicted"/>
<name>A0AAD8ANJ1_BIOPF</name>
<gene>
    <name evidence="2" type="ORF">Bpfe_031096</name>
</gene>